<feature type="domain" description="Glycosyltransferase subfamily 4-like N-terminal" evidence="3">
    <location>
        <begin position="17"/>
        <end position="179"/>
    </location>
</feature>
<gene>
    <name evidence="4" type="ORF">FA046_11130</name>
</gene>
<keyword evidence="1 4" id="KW-0808">Transferase</keyword>
<dbReference type="OrthoDB" id="9801609at2"/>
<dbReference type="Gene3D" id="3.40.50.2000">
    <property type="entry name" value="Glycogen Phosphorylase B"/>
    <property type="match status" value="2"/>
</dbReference>
<organism evidence="4 5">
    <name type="scientific">Pedobacter cryophilus</name>
    <dbReference type="NCBI Taxonomy" id="2571271"/>
    <lineage>
        <taxon>Bacteria</taxon>
        <taxon>Pseudomonadati</taxon>
        <taxon>Bacteroidota</taxon>
        <taxon>Sphingobacteriia</taxon>
        <taxon>Sphingobacteriales</taxon>
        <taxon>Sphingobacteriaceae</taxon>
        <taxon>Pedobacter</taxon>
    </lineage>
</organism>
<dbReference type="GO" id="GO:0016757">
    <property type="term" value="F:glycosyltransferase activity"/>
    <property type="evidence" value="ECO:0007669"/>
    <property type="project" value="InterPro"/>
</dbReference>
<sequence>MLKIFFDHQKFSTQKFGGISRYFANIIEEIKKNDDFDYLLGVLNSPNHYIKDEPQLLNNTLGNSLLNSASGAKRYKANEWYCDYLLKKNNYDIFHATYYDPYFIKNLKKPLVTTIHDMTYERLPEYFWVNDPLTYQKRISVERADKIIAISETTKKDLLKYIDTDESKVEVIYHGIDIETPLKFDEVANLPKEYLLFVGDRSGYKNFYLFLNTFEKLNKKYPDIHLVLTGGGKLVGADVEIVNRLKIKDKVHHYNVSDEQLNFLYKNTLLFVYPSLHEGFGLPILEAFKAQCPMLLSDTDCFKEIAQDAAEFFSPHSADDLYSKIENLILDKKQREVLIAKGNLRLLDFPIEKSVKETLAVYSALK</sequence>
<reference evidence="4 5" key="1">
    <citation type="submission" date="2019-04" db="EMBL/GenBank/DDBJ databases">
        <title>Pedobacter sp. AR-3-17 sp. nov., isolated from Arctic soil.</title>
        <authorList>
            <person name="Dahal R.H."/>
            <person name="Kim D.-U."/>
        </authorList>
    </citation>
    <scope>NUCLEOTIDE SEQUENCE [LARGE SCALE GENOMIC DNA]</scope>
    <source>
        <strain evidence="4 5">AR-3-17</strain>
    </source>
</reference>
<dbReference type="Proteomes" id="UP000308181">
    <property type="component" value="Unassembled WGS sequence"/>
</dbReference>
<proteinExistence type="predicted"/>
<dbReference type="PANTHER" id="PTHR46401:SF2">
    <property type="entry name" value="GLYCOSYLTRANSFERASE WBBK-RELATED"/>
    <property type="match status" value="1"/>
</dbReference>
<keyword evidence="5" id="KW-1185">Reference proteome</keyword>
<dbReference type="CDD" id="cd03809">
    <property type="entry name" value="GT4_MtfB-like"/>
    <property type="match status" value="1"/>
</dbReference>
<evidence type="ECO:0000313" key="5">
    <source>
        <dbReference type="Proteomes" id="UP000308181"/>
    </source>
</evidence>
<dbReference type="Pfam" id="PF13439">
    <property type="entry name" value="Glyco_transf_4"/>
    <property type="match status" value="1"/>
</dbReference>
<dbReference type="Pfam" id="PF00534">
    <property type="entry name" value="Glycos_transf_1"/>
    <property type="match status" value="1"/>
</dbReference>
<dbReference type="EMBL" id="SWBP01000003">
    <property type="protein sequence ID" value="TKB97894.1"/>
    <property type="molecule type" value="Genomic_DNA"/>
</dbReference>
<evidence type="ECO:0000256" key="1">
    <source>
        <dbReference type="ARBA" id="ARBA00022679"/>
    </source>
</evidence>
<dbReference type="InterPro" id="IPR028098">
    <property type="entry name" value="Glyco_trans_4-like_N"/>
</dbReference>
<evidence type="ECO:0000259" key="3">
    <source>
        <dbReference type="Pfam" id="PF13439"/>
    </source>
</evidence>
<evidence type="ECO:0000313" key="4">
    <source>
        <dbReference type="EMBL" id="TKB97894.1"/>
    </source>
</evidence>
<dbReference type="InterPro" id="IPR001296">
    <property type="entry name" value="Glyco_trans_1"/>
</dbReference>
<protein>
    <submittedName>
        <fullName evidence="4">Glycosyltransferase family 4 protein</fullName>
    </submittedName>
</protein>
<dbReference type="PANTHER" id="PTHR46401">
    <property type="entry name" value="GLYCOSYLTRANSFERASE WBBK-RELATED"/>
    <property type="match status" value="1"/>
</dbReference>
<evidence type="ECO:0000259" key="2">
    <source>
        <dbReference type="Pfam" id="PF00534"/>
    </source>
</evidence>
<dbReference type="SUPFAM" id="SSF53756">
    <property type="entry name" value="UDP-Glycosyltransferase/glycogen phosphorylase"/>
    <property type="match status" value="1"/>
</dbReference>
<feature type="domain" description="Glycosyl transferase family 1" evidence="2">
    <location>
        <begin position="183"/>
        <end position="342"/>
    </location>
</feature>
<accession>A0A4U1C3V6</accession>
<dbReference type="GO" id="GO:0009103">
    <property type="term" value="P:lipopolysaccharide biosynthetic process"/>
    <property type="evidence" value="ECO:0007669"/>
    <property type="project" value="TreeGrafter"/>
</dbReference>
<dbReference type="RefSeq" id="WP_136826503.1">
    <property type="nucleotide sequence ID" value="NZ_SWBP01000003.1"/>
</dbReference>
<dbReference type="AlphaFoldDB" id="A0A4U1C3V6"/>
<name>A0A4U1C3V6_9SPHI</name>
<comment type="caution">
    <text evidence="4">The sequence shown here is derived from an EMBL/GenBank/DDBJ whole genome shotgun (WGS) entry which is preliminary data.</text>
</comment>